<dbReference type="GO" id="GO:0007156">
    <property type="term" value="P:homophilic cell adhesion via plasma membrane adhesion molecules"/>
    <property type="evidence" value="ECO:0007669"/>
    <property type="project" value="InterPro"/>
</dbReference>
<evidence type="ECO:0000256" key="7">
    <source>
        <dbReference type="ARBA" id="ARBA00022837"/>
    </source>
</evidence>
<name>A0AAV7PNF7_PLEWA</name>
<dbReference type="GO" id="GO:0005509">
    <property type="term" value="F:calcium ion binding"/>
    <property type="evidence" value="ECO:0007669"/>
    <property type="project" value="UniProtKB-UniRule"/>
</dbReference>
<feature type="transmembrane region" description="Helical" evidence="13">
    <location>
        <begin position="703"/>
        <end position="726"/>
    </location>
</feature>
<evidence type="ECO:0000256" key="11">
    <source>
        <dbReference type="ARBA" id="ARBA00023180"/>
    </source>
</evidence>
<dbReference type="FunFam" id="2.60.40.60:FF:000001">
    <property type="entry name" value="Protocadherin alpha 2"/>
    <property type="match status" value="1"/>
</dbReference>
<dbReference type="Gene3D" id="2.60.40.60">
    <property type="entry name" value="Cadherins"/>
    <property type="match status" value="6"/>
</dbReference>
<dbReference type="Pfam" id="PF08266">
    <property type="entry name" value="Cadherin_2"/>
    <property type="match status" value="1"/>
</dbReference>
<dbReference type="SUPFAM" id="SSF49313">
    <property type="entry name" value="Cadherin-like"/>
    <property type="match status" value="6"/>
</dbReference>
<feature type="domain" description="Cadherin" evidence="14">
    <location>
        <begin position="471"/>
        <end position="576"/>
    </location>
</feature>
<evidence type="ECO:0000256" key="10">
    <source>
        <dbReference type="ARBA" id="ARBA00023136"/>
    </source>
</evidence>
<comment type="function">
    <text evidence="1">Potential calcium-dependent cell-adhesion protein. May be involved in the establishment and maintenance of specific neuronal connections in the brain.</text>
</comment>
<feature type="domain" description="Cadherin" evidence="14">
    <location>
        <begin position="366"/>
        <end position="470"/>
    </location>
</feature>
<evidence type="ECO:0000313" key="16">
    <source>
        <dbReference type="Proteomes" id="UP001066276"/>
    </source>
</evidence>
<dbReference type="InterPro" id="IPR015919">
    <property type="entry name" value="Cadherin-like_sf"/>
</dbReference>
<dbReference type="FunFam" id="2.60.40.60:FF:000007">
    <property type="entry name" value="Protocadherin alpha 2"/>
    <property type="match status" value="1"/>
</dbReference>
<evidence type="ECO:0000256" key="3">
    <source>
        <dbReference type="ARBA" id="ARBA00022475"/>
    </source>
</evidence>
<dbReference type="EMBL" id="JANPWB010000011">
    <property type="protein sequence ID" value="KAJ1128043.1"/>
    <property type="molecule type" value="Genomic_DNA"/>
</dbReference>
<evidence type="ECO:0000313" key="15">
    <source>
        <dbReference type="EMBL" id="KAJ1128043.1"/>
    </source>
</evidence>
<dbReference type="InterPro" id="IPR020894">
    <property type="entry name" value="Cadherin_CS"/>
</dbReference>
<dbReference type="Proteomes" id="UP001066276">
    <property type="component" value="Chromosome 7"/>
</dbReference>
<evidence type="ECO:0000259" key="14">
    <source>
        <dbReference type="PROSITE" id="PS50268"/>
    </source>
</evidence>
<feature type="domain" description="Cadherin" evidence="14">
    <location>
        <begin position="90"/>
        <end position="148"/>
    </location>
</feature>
<dbReference type="CDD" id="cd11304">
    <property type="entry name" value="Cadherin_repeat"/>
    <property type="match status" value="6"/>
</dbReference>
<feature type="domain" description="Cadherin" evidence="14">
    <location>
        <begin position="149"/>
        <end position="257"/>
    </location>
</feature>
<dbReference type="PANTHER" id="PTHR24028">
    <property type="entry name" value="CADHERIN-87A"/>
    <property type="match status" value="1"/>
</dbReference>
<dbReference type="InterPro" id="IPR013164">
    <property type="entry name" value="Cadherin_N"/>
</dbReference>
<keyword evidence="3" id="KW-1003">Cell membrane</keyword>
<keyword evidence="11" id="KW-0325">Glycoprotein</keyword>
<keyword evidence="16" id="KW-1185">Reference proteome</keyword>
<comment type="subcellular location">
    <subcellularLocation>
        <location evidence="2">Cell membrane</location>
        <topology evidence="2">Single-pass type I membrane protein</topology>
    </subcellularLocation>
</comment>
<dbReference type="FunFam" id="2.60.40.60:FF:000129">
    <property type="entry name" value="protocadherin alpha-C2 isoform X1"/>
    <property type="match status" value="1"/>
</dbReference>
<keyword evidence="8" id="KW-0130">Cell adhesion</keyword>
<evidence type="ECO:0000256" key="4">
    <source>
        <dbReference type="ARBA" id="ARBA00022692"/>
    </source>
</evidence>
<evidence type="ECO:0000256" key="1">
    <source>
        <dbReference type="ARBA" id="ARBA00003436"/>
    </source>
</evidence>
<dbReference type="AlphaFoldDB" id="A0AAV7PNF7"/>
<evidence type="ECO:0000256" key="8">
    <source>
        <dbReference type="ARBA" id="ARBA00022889"/>
    </source>
</evidence>
<accession>A0AAV7PNF7</accession>
<keyword evidence="10 13" id="KW-0472">Membrane</keyword>
<dbReference type="FunFam" id="2.60.40.60:FF:000002">
    <property type="entry name" value="Protocadherin alpha 2"/>
    <property type="match status" value="1"/>
</dbReference>
<evidence type="ECO:0000256" key="13">
    <source>
        <dbReference type="SAM" id="Phobius"/>
    </source>
</evidence>
<keyword evidence="5" id="KW-0732">Signal</keyword>
<evidence type="ECO:0000256" key="2">
    <source>
        <dbReference type="ARBA" id="ARBA00004251"/>
    </source>
</evidence>
<dbReference type="GO" id="GO:0005886">
    <property type="term" value="C:plasma membrane"/>
    <property type="evidence" value="ECO:0007669"/>
    <property type="project" value="UniProtKB-SubCell"/>
</dbReference>
<feature type="domain" description="Cadherin" evidence="14">
    <location>
        <begin position="590"/>
        <end position="688"/>
    </location>
</feature>
<dbReference type="FunFam" id="2.60.40.60:FF:000006">
    <property type="entry name" value="Protocadherin alpha 2"/>
    <property type="match status" value="1"/>
</dbReference>
<evidence type="ECO:0000256" key="6">
    <source>
        <dbReference type="ARBA" id="ARBA00022737"/>
    </source>
</evidence>
<organism evidence="15 16">
    <name type="scientific">Pleurodeles waltl</name>
    <name type="common">Iberian ribbed newt</name>
    <dbReference type="NCBI Taxonomy" id="8319"/>
    <lineage>
        <taxon>Eukaryota</taxon>
        <taxon>Metazoa</taxon>
        <taxon>Chordata</taxon>
        <taxon>Craniata</taxon>
        <taxon>Vertebrata</taxon>
        <taxon>Euteleostomi</taxon>
        <taxon>Amphibia</taxon>
        <taxon>Batrachia</taxon>
        <taxon>Caudata</taxon>
        <taxon>Salamandroidea</taxon>
        <taxon>Salamandridae</taxon>
        <taxon>Pleurodelinae</taxon>
        <taxon>Pleurodeles</taxon>
    </lineage>
</organism>
<dbReference type="InterPro" id="IPR032455">
    <property type="entry name" value="Cadherin_C"/>
</dbReference>
<dbReference type="Pfam" id="PF16492">
    <property type="entry name" value="Cadherin_C_2"/>
    <property type="match status" value="1"/>
</dbReference>
<dbReference type="PRINTS" id="PR00205">
    <property type="entry name" value="CADHERIN"/>
</dbReference>
<evidence type="ECO:0000256" key="12">
    <source>
        <dbReference type="PROSITE-ProRule" id="PRU00043"/>
    </source>
</evidence>
<dbReference type="FunFam" id="2.60.40.60:FF:000004">
    <property type="entry name" value="Protocadherin 1 gamma 2"/>
    <property type="match status" value="1"/>
</dbReference>
<dbReference type="PROSITE" id="PS50268">
    <property type="entry name" value="CADHERIN_2"/>
    <property type="match status" value="6"/>
</dbReference>
<protein>
    <recommendedName>
        <fullName evidence="14">Cadherin domain-containing protein</fullName>
    </recommendedName>
</protein>
<dbReference type="InterPro" id="IPR050174">
    <property type="entry name" value="Protocadherin/Cadherin-CA"/>
</dbReference>
<reference evidence="15" key="1">
    <citation type="journal article" date="2022" name="bioRxiv">
        <title>Sequencing and chromosome-scale assembly of the giantPleurodeles waltlgenome.</title>
        <authorList>
            <person name="Brown T."/>
            <person name="Elewa A."/>
            <person name="Iarovenko S."/>
            <person name="Subramanian E."/>
            <person name="Araus A.J."/>
            <person name="Petzold A."/>
            <person name="Susuki M."/>
            <person name="Suzuki K.-i.T."/>
            <person name="Hayashi T."/>
            <person name="Toyoda A."/>
            <person name="Oliveira C."/>
            <person name="Osipova E."/>
            <person name="Leigh N.D."/>
            <person name="Simon A."/>
            <person name="Yun M.H."/>
        </authorList>
    </citation>
    <scope>NUCLEOTIDE SEQUENCE</scope>
    <source>
        <strain evidence="15">20211129_DDA</strain>
        <tissue evidence="15">Liver</tissue>
    </source>
</reference>
<evidence type="ECO:0000256" key="5">
    <source>
        <dbReference type="ARBA" id="ARBA00022729"/>
    </source>
</evidence>
<comment type="caution">
    <text evidence="15">The sequence shown here is derived from an EMBL/GenBank/DDBJ whole genome shotgun (WGS) entry which is preliminary data.</text>
</comment>
<keyword evidence="6" id="KW-0677">Repeat</keyword>
<keyword evidence="4 13" id="KW-0812">Transmembrane</keyword>
<dbReference type="PROSITE" id="PS00232">
    <property type="entry name" value="CADHERIN_1"/>
    <property type="match status" value="3"/>
</dbReference>
<gene>
    <name evidence="15" type="ORF">NDU88_006434</name>
</gene>
<keyword evidence="9 13" id="KW-1133">Transmembrane helix</keyword>
<feature type="domain" description="Cadherin" evidence="14">
    <location>
        <begin position="258"/>
        <end position="365"/>
    </location>
</feature>
<dbReference type="SMART" id="SM00112">
    <property type="entry name" value="CA"/>
    <property type="match status" value="6"/>
</dbReference>
<keyword evidence="7 12" id="KW-0106">Calcium</keyword>
<dbReference type="InterPro" id="IPR002126">
    <property type="entry name" value="Cadherin-like_dom"/>
</dbReference>
<dbReference type="PANTHER" id="PTHR24028:SF133">
    <property type="entry name" value="PROTOCADHERIN ALPHA-4"/>
    <property type="match status" value="1"/>
</dbReference>
<evidence type="ECO:0000256" key="9">
    <source>
        <dbReference type="ARBA" id="ARBA00022989"/>
    </source>
</evidence>
<proteinExistence type="predicted"/>
<dbReference type="Pfam" id="PF00028">
    <property type="entry name" value="Cadherin"/>
    <property type="match status" value="5"/>
</dbReference>
<sequence>MVWHPLRKQNYFDTEMAVSLDRLTGKWRTLYLVWVLWCFNSVRGHLKYSVFEELAPGTTVGNIAKDLGLHPVQLNSRGLKLVSGDRKQPFQVNMSNGALFIAERVDREQVCGQSSACTLHYELVIENPLEMHRLEVEILDVNDNAPYFIEKEDILNISETAAPGTRFSLPRALDLDTGVNSLQGYALSPNSHFELKTNTNSGGRKSAELTLTHALDREIQPVHDLVVTAFDGGDPKTSGSIRIIVTVIDANDNVPTFDRSVYHVRLLEDAPRGTTVIKLNATDADEGNNAEVRFSFDKHVHRSIAAVFRIDETSGVITLQSQVDFESNRVYMFSVQAFDKGSLPMTGQCEVVVKIIDVNDNPPVISITSLSSSVPEDAKPGTVIALLTVSDRDSGDNGQVVCSVPTTLPFQLLNPFNNHYSLILKDWLDRETAEEYNISITATDGGSPPLSTSTALTVRASDVNDNIPVFSQASYAVFVKENNVPGTHIFTVSAIDADLKENGYLTYSLLANTSVDSFVSINSENGKIYGLKSFDFEETRRLQFQVQAKDSGVPSLSSKVSVEVFILDQNDNAPSILSPHPQKDYFGAHTIPPSVDRGHLVTKIRAFDRDSGYNAWLSYHIAQTKGTSFFKVGLYTGEVRTSRGVKELEGSQQSLFVIVKDHGEPALSSTVSLSITVMDATNDMHKQFKENQESGHSVPEVNLYLVISIAFISFVFLLTVIIFVALRIHKASADKAEYGQPPCSNQSWFYTQSNSYKVCLGDPCNSVLLFNSACPPQTDESRGNMTSLEGKTQQSIDDLLMIGENQVREVFLCSAHET</sequence>